<dbReference type="RefSeq" id="WP_275847073.1">
    <property type="nucleotide sequence ID" value="NZ_CP135996.1"/>
</dbReference>
<dbReference type="KEGG" id="carl:PXC00_05745"/>
<dbReference type="EMBL" id="CP135996">
    <property type="protein sequence ID" value="WOC33370.1"/>
    <property type="molecule type" value="Genomic_DNA"/>
</dbReference>
<keyword evidence="3" id="KW-1185">Reference proteome</keyword>
<sequence>MKKRVFAVLAVMLALFACAGRIAYVNGTAEKAPKTSYYVKGEELSIGKNIFDKYIDGEQADGYYVILTNAKLVPIEEFLQEYKLTKEKAMPKALRAEKENTMPAVDYIYEVKIHVTNKTNALVGKAGINLMRWDLLATDFSVQIQQELYTCLNPFAKGSLTFSVKKGASRDFILPYGICSSVISPEKLKQRNPSVIISEYPVRKMIKLV</sequence>
<dbReference type="Proteomes" id="UP001300604">
    <property type="component" value="Chromosome"/>
</dbReference>
<dbReference type="AlphaFoldDB" id="A0AA97DD75"/>
<protein>
    <submittedName>
        <fullName evidence="2">DUF5028 domain-containing protein</fullName>
    </submittedName>
</protein>
<dbReference type="InterPro" id="IPR032209">
    <property type="entry name" value="DUF5028"/>
</dbReference>
<reference evidence="2" key="1">
    <citation type="submission" date="2023-09" db="EMBL/GenBank/DDBJ databases">
        <authorList>
            <person name="Zeng C."/>
        </authorList>
    </citation>
    <scope>NUCLEOTIDE SEQUENCE</scope>
    <source>
        <strain evidence="2">ZCY20-5</strain>
    </source>
</reference>
<dbReference type="Pfam" id="PF16431">
    <property type="entry name" value="DUF5028"/>
    <property type="match status" value="1"/>
</dbReference>
<organism evidence="2 3">
    <name type="scientific">Caproicibacterium argilliputei</name>
    <dbReference type="NCBI Taxonomy" id="3030016"/>
    <lineage>
        <taxon>Bacteria</taxon>
        <taxon>Bacillati</taxon>
        <taxon>Bacillota</taxon>
        <taxon>Clostridia</taxon>
        <taxon>Eubacteriales</taxon>
        <taxon>Oscillospiraceae</taxon>
        <taxon>Caproicibacterium</taxon>
    </lineage>
</organism>
<keyword evidence="1" id="KW-0732">Signal</keyword>
<proteinExistence type="predicted"/>
<accession>A0AA97DD75</accession>
<reference evidence="2" key="2">
    <citation type="submission" date="2024-06" db="EMBL/GenBank/DDBJ databases">
        <title>Caproicibacterium argilliputei sp. nov, a novel caproic acid producing anaerobic bacterium isolated from pit mud.</title>
        <authorList>
            <person name="Xia S."/>
        </authorList>
    </citation>
    <scope>NUCLEOTIDE SEQUENCE</scope>
    <source>
        <strain evidence="2">ZCY20-5</strain>
    </source>
</reference>
<gene>
    <name evidence="2" type="ORF">PXC00_05745</name>
</gene>
<evidence type="ECO:0000256" key="1">
    <source>
        <dbReference type="SAM" id="SignalP"/>
    </source>
</evidence>
<feature type="chain" id="PRO_5041738885" evidence="1">
    <location>
        <begin position="20"/>
        <end position="209"/>
    </location>
</feature>
<feature type="signal peptide" evidence="1">
    <location>
        <begin position="1"/>
        <end position="19"/>
    </location>
</feature>
<evidence type="ECO:0000313" key="3">
    <source>
        <dbReference type="Proteomes" id="UP001300604"/>
    </source>
</evidence>
<dbReference type="PROSITE" id="PS51257">
    <property type="entry name" value="PROKAR_LIPOPROTEIN"/>
    <property type="match status" value="1"/>
</dbReference>
<name>A0AA97DD75_9FIRM</name>
<evidence type="ECO:0000313" key="2">
    <source>
        <dbReference type="EMBL" id="WOC33370.1"/>
    </source>
</evidence>